<dbReference type="Gene3D" id="1.20.120.450">
    <property type="entry name" value="dinb family like domain"/>
    <property type="match status" value="1"/>
</dbReference>
<dbReference type="PIRSF" id="PIRSF031551">
    <property type="entry name" value="DUF1706"/>
    <property type="match status" value="1"/>
</dbReference>
<dbReference type="Pfam" id="PF08020">
    <property type="entry name" value="DUF1706"/>
    <property type="match status" value="1"/>
</dbReference>
<dbReference type="AlphaFoldDB" id="A0A250AWM7"/>
<dbReference type="RefSeq" id="WP_095844971.1">
    <property type="nucleotide sequence ID" value="NZ_CP014136.1"/>
</dbReference>
<evidence type="ECO:0000313" key="1">
    <source>
        <dbReference type="EMBL" id="ATA18373.1"/>
    </source>
</evidence>
<proteinExistence type="predicted"/>
<dbReference type="KEGG" id="gqu:AWC35_02860"/>
<evidence type="ECO:0008006" key="3">
    <source>
        <dbReference type="Google" id="ProtNLM"/>
    </source>
</evidence>
<organism evidence="1 2">
    <name type="scientific">Gibbsiella quercinecans</name>
    <dbReference type="NCBI Taxonomy" id="929813"/>
    <lineage>
        <taxon>Bacteria</taxon>
        <taxon>Pseudomonadati</taxon>
        <taxon>Pseudomonadota</taxon>
        <taxon>Gammaproteobacteria</taxon>
        <taxon>Enterobacterales</taxon>
        <taxon>Yersiniaceae</taxon>
        <taxon>Gibbsiella</taxon>
    </lineage>
</organism>
<dbReference type="PANTHER" id="PTHR40658">
    <property type="match status" value="1"/>
</dbReference>
<dbReference type="Proteomes" id="UP000217182">
    <property type="component" value="Chromosome"/>
</dbReference>
<evidence type="ECO:0000313" key="2">
    <source>
        <dbReference type="Proteomes" id="UP000217182"/>
    </source>
</evidence>
<sequence length="171" mass="19124">MAVPESKGALIKAVNSNFALLMKKLDDIPAEKAFEPLMPGHAKGSVMSVAQLVAYLIGWGELVLSWHAKERQGLEIAFPEDGFKWNQLGLLAQKFYRDYAQITDYGALLMRLADNKRQIIALIDGFSDEALYGQPWYGKWTRGRMIQFNTASPYKNACGRLNALRKVGCVP</sequence>
<dbReference type="EMBL" id="CP014136">
    <property type="protein sequence ID" value="ATA18373.1"/>
    <property type="molecule type" value="Genomic_DNA"/>
</dbReference>
<dbReference type="InterPro" id="IPR012550">
    <property type="entry name" value="DUF1706"/>
</dbReference>
<reference evidence="1 2" key="1">
    <citation type="submission" date="2016-01" db="EMBL/GenBank/DDBJ databases">
        <authorList>
            <person name="Oliw E.H."/>
        </authorList>
    </citation>
    <scope>NUCLEOTIDE SEQUENCE [LARGE SCALE GENOMIC DNA]</scope>
    <source>
        <strain evidence="1 2">FRB97</strain>
    </source>
</reference>
<dbReference type="SUPFAM" id="SSF109854">
    <property type="entry name" value="DinB/YfiT-like putative metalloenzymes"/>
    <property type="match status" value="1"/>
</dbReference>
<dbReference type="InterPro" id="IPR034660">
    <property type="entry name" value="DinB/YfiT-like"/>
</dbReference>
<gene>
    <name evidence="1" type="ORF">AWC35_02860</name>
</gene>
<dbReference type="PANTHER" id="PTHR40658:SF3">
    <property type="entry name" value="CLBS_DFSB FAMILY FOUR-HELIX BUNDLE PROTEIN"/>
    <property type="match status" value="1"/>
</dbReference>
<keyword evidence="2" id="KW-1185">Reference proteome</keyword>
<protein>
    <recommendedName>
        <fullName evidence="3">ClbS/DfsB family four-helix bundle protein</fullName>
    </recommendedName>
</protein>
<accession>A0A250AWM7</accession>
<dbReference type="OrthoDB" id="5347938at2"/>
<name>A0A250AWM7_9GAMM</name>